<dbReference type="AlphaFoldDB" id="A0A443S6P9"/>
<name>A0A443S6P9_9ACAR</name>
<dbReference type="InterPro" id="IPR009077">
    <property type="entry name" value="Proteasome_activ_PA28"/>
</dbReference>
<dbReference type="Proteomes" id="UP000288716">
    <property type="component" value="Unassembled WGS sequence"/>
</dbReference>
<evidence type="ECO:0000313" key="7">
    <source>
        <dbReference type="Proteomes" id="UP000288716"/>
    </source>
</evidence>
<dbReference type="SUPFAM" id="SSF47216">
    <property type="entry name" value="Proteasome activator"/>
    <property type="match status" value="1"/>
</dbReference>
<evidence type="ECO:0000256" key="1">
    <source>
        <dbReference type="ARBA" id="ARBA00005883"/>
    </source>
</evidence>
<dbReference type="GO" id="GO:0061133">
    <property type="term" value="F:endopeptidase activator activity"/>
    <property type="evidence" value="ECO:0007669"/>
    <property type="project" value="TreeGrafter"/>
</dbReference>
<dbReference type="Pfam" id="PF02252">
    <property type="entry name" value="PA28_C"/>
    <property type="match status" value="1"/>
</dbReference>
<evidence type="ECO:0000259" key="4">
    <source>
        <dbReference type="Pfam" id="PF02251"/>
    </source>
</evidence>
<comment type="caution">
    <text evidence="6">The sequence shown here is derived from an EMBL/GenBank/DDBJ whole genome shotgun (WGS) entry which is preliminary data.</text>
</comment>
<dbReference type="STRING" id="299467.A0A443S6P9"/>
<sequence>MIEIGECVVFKKIPKKVLELNELMRSQLFSGSLKEYELNIPIPDVTSDEKLQFTPAKSSKDNSPVLFPCGAVSHHEQISAMLEIVKYKVREMLNDICALRTWISLMTPRIEDGNNFGVYVQESVFGEISNVEDFFKSYRVSFIDYYTERGELIAKINRYPHSEDMRKALREVDEAMHYKCKMLLKELRDSYAILHDMICKNLKKVQSPRSSSNIHY</sequence>
<dbReference type="PANTHER" id="PTHR10660">
    <property type="entry name" value="PROTEASOME REGULATOR PA28"/>
    <property type="match status" value="1"/>
</dbReference>
<dbReference type="VEuPathDB" id="VectorBase:LDEU008945"/>
<dbReference type="InterPro" id="IPR003185">
    <property type="entry name" value="Proteasome_activ_PA28_N"/>
</dbReference>
<dbReference type="InterPro" id="IPR003186">
    <property type="entry name" value="PA28_C"/>
</dbReference>
<dbReference type="EMBL" id="NCKV01007151">
    <property type="protein sequence ID" value="RWS23095.1"/>
    <property type="molecule type" value="Genomic_DNA"/>
</dbReference>
<dbReference type="InterPro" id="IPR036252">
    <property type="entry name" value="Proteasome_activ_sf"/>
</dbReference>
<accession>A0A443S6P9</accession>
<dbReference type="InterPro" id="IPR036997">
    <property type="entry name" value="PA28_C_sf"/>
</dbReference>
<comment type="similarity">
    <text evidence="1">Belongs to the PA28 family.</text>
</comment>
<keyword evidence="2 6" id="KW-0647">Proteasome</keyword>
<keyword evidence="7" id="KW-1185">Reference proteome</keyword>
<dbReference type="FunFam" id="1.20.120.180:FF:000002">
    <property type="entry name" value="Proteasome activator complex subunit 1"/>
    <property type="match status" value="1"/>
</dbReference>
<protein>
    <submittedName>
        <fullName evidence="6">Proteasome activator complex subunit 3-like isoform X2</fullName>
    </submittedName>
</protein>
<organism evidence="6 7">
    <name type="scientific">Leptotrombidium deliense</name>
    <dbReference type="NCBI Taxonomy" id="299467"/>
    <lineage>
        <taxon>Eukaryota</taxon>
        <taxon>Metazoa</taxon>
        <taxon>Ecdysozoa</taxon>
        <taxon>Arthropoda</taxon>
        <taxon>Chelicerata</taxon>
        <taxon>Arachnida</taxon>
        <taxon>Acari</taxon>
        <taxon>Acariformes</taxon>
        <taxon>Trombidiformes</taxon>
        <taxon>Prostigmata</taxon>
        <taxon>Anystina</taxon>
        <taxon>Parasitengona</taxon>
        <taxon>Trombiculoidea</taxon>
        <taxon>Trombiculidae</taxon>
        <taxon>Leptotrombidium</taxon>
    </lineage>
</organism>
<evidence type="ECO:0000313" key="6">
    <source>
        <dbReference type="EMBL" id="RWS23095.1"/>
    </source>
</evidence>
<gene>
    <name evidence="6" type="ORF">B4U80_10272</name>
</gene>
<dbReference type="PANTHER" id="PTHR10660:SF2">
    <property type="entry name" value="LD45860P"/>
    <property type="match status" value="1"/>
</dbReference>
<dbReference type="GO" id="GO:0005654">
    <property type="term" value="C:nucleoplasm"/>
    <property type="evidence" value="ECO:0007669"/>
    <property type="project" value="TreeGrafter"/>
</dbReference>
<dbReference type="GO" id="GO:0005737">
    <property type="term" value="C:cytoplasm"/>
    <property type="evidence" value="ECO:0007669"/>
    <property type="project" value="TreeGrafter"/>
</dbReference>
<reference evidence="6 7" key="1">
    <citation type="journal article" date="2018" name="Gigascience">
        <title>Genomes of trombidid mites reveal novel predicted allergens and laterally-transferred genes associated with secondary metabolism.</title>
        <authorList>
            <person name="Dong X."/>
            <person name="Chaisiri K."/>
            <person name="Xia D."/>
            <person name="Armstrong S.D."/>
            <person name="Fang Y."/>
            <person name="Donnelly M.J."/>
            <person name="Kadowaki T."/>
            <person name="McGarry J.W."/>
            <person name="Darby A.C."/>
            <person name="Makepeace B.L."/>
        </authorList>
    </citation>
    <scope>NUCLEOTIDE SEQUENCE [LARGE SCALE GENOMIC DNA]</scope>
    <source>
        <strain evidence="6">UoL-UT</strain>
    </source>
</reference>
<comment type="function">
    <text evidence="3">Implicated in immunoproteasome assembly and required for efficient antigen processing. The PA28 activator complex enhances the generation of class I binding peptides by altering the cleavage pattern of the proteasome.</text>
</comment>
<proteinExistence type="inferred from homology"/>
<evidence type="ECO:0000256" key="2">
    <source>
        <dbReference type="ARBA" id="ARBA00022942"/>
    </source>
</evidence>
<dbReference type="GO" id="GO:2000045">
    <property type="term" value="P:regulation of G1/S transition of mitotic cell cycle"/>
    <property type="evidence" value="ECO:0007669"/>
    <property type="project" value="TreeGrafter"/>
</dbReference>
<dbReference type="Pfam" id="PF02251">
    <property type="entry name" value="PA28_N"/>
    <property type="match status" value="1"/>
</dbReference>
<dbReference type="Gene3D" id="1.20.120.180">
    <property type="entry name" value="Proteasome activator pa28, C-terminal domain"/>
    <property type="match status" value="1"/>
</dbReference>
<dbReference type="GO" id="GO:0008537">
    <property type="term" value="C:proteasome activator complex"/>
    <property type="evidence" value="ECO:0007669"/>
    <property type="project" value="InterPro"/>
</dbReference>
<feature type="domain" description="Proteasome activator PA28 N-terminal" evidence="4">
    <location>
        <begin position="5"/>
        <end position="44"/>
    </location>
</feature>
<dbReference type="GO" id="GO:0061136">
    <property type="term" value="P:regulation of proteasomal protein catabolic process"/>
    <property type="evidence" value="ECO:0007669"/>
    <property type="project" value="TreeGrafter"/>
</dbReference>
<dbReference type="OrthoDB" id="6591885at2759"/>
<evidence type="ECO:0000256" key="3">
    <source>
        <dbReference type="ARBA" id="ARBA00037467"/>
    </source>
</evidence>
<evidence type="ECO:0000259" key="5">
    <source>
        <dbReference type="Pfam" id="PF02252"/>
    </source>
</evidence>
<feature type="domain" description="Proteasome activator PA28 C-terminal" evidence="5">
    <location>
        <begin position="72"/>
        <end position="213"/>
    </location>
</feature>